<evidence type="ECO:0000256" key="1">
    <source>
        <dbReference type="ARBA" id="ARBA00023284"/>
    </source>
</evidence>
<comment type="caution">
    <text evidence="3">The sequence shown here is derived from an EMBL/GenBank/DDBJ whole genome shotgun (WGS) entry which is preliminary data.</text>
</comment>
<evidence type="ECO:0000313" key="4">
    <source>
        <dbReference type="Proteomes" id="UP001321018"/>
    </source>
</evidence>
<dbReference type="AlphaFoldDB" id="A0AAP2YWZ4"/>
<sequence length="114" mass="12917">MTFQPDRGLEQEDVDKRVETAIDENDVVLFMKGTEIMPQCGYSQRALELIGKHRDEYETVDTLESLEEYRNALSEHSGWETIPQTFVEGEFVGGSDVLSELDERGELSETLAGE</sequence>
<dbReference type="Gene3D" id="3.40.30.10">
    <property type="entry name" value="Glutaredoxin"/>
    <property type="match status" value="1"/>
</dbReference>
<name>A0AAP2YWZ4_9EURY</name>
<dbReference type="Proteomes" id="UP001321018">
    <property type="component" value="Unassembled WGS sequence"/>
</dbReference>
<evidence type="ECO:0000259" key="2">
    <source>
        <dbReference type="Pfam" id="PF00462"/>
    </source>
</evidence>
<organism evidence="3 4">
    <name type="scientific">Natronoglomus mannanivorans</name>
    <dbReference type="NCBI Taxonomy" id="2979990"/>
    <lineage>
        <taxon>Archaea</taxon>
        <taxon>Methanobacteriati</taxon>
        <taxon>Methanobacteriota</taxon>
        <taxon>Stenosarchaea group</taxon>
        <taxon>Halobacteria</taxon>
        <taxon>Halobacteriales</taxon>
        <taxon>Natrialbaceae</taxon>
        <taxon>Natronoglomus</taxon>
    </lineage>
</organism>
<reference evidence="3" key="1">
    <citation type="submission" date="2022-09" db="EMBL/GenBank/DDBJ databases">
        <title>Enrichment on poylsaccharides allowed isolation of novel metabolic and taxonomic groups of Haloarchaea.</title>
        <authorList>
            <person name="Sorokin D.Y."/>
            <person name="Elcheninov A.G."/>
            <person name="Khizhniak T.V."/>
            <person name="Kolganova T.V."/>
            <person name="Kublanov I.V."/>
        </authorList>
    </citation>
    <scope>NUCLEOTIDE SEQUENCE</scope>
    <source>
        <strain evidence="3">AArc-xg1-1</strain>
    </source>
</reference>
<gene>
    <name evidence="3" type="ORF">OB960_03105</name>
</gene>
<protein>
    <submittedName>
        <fullName evidence="3">Glutaredoxin</fullName>
    </submittedName>
</protein>
<evidence type="ECO:0000313" key="3">
    <source>
        <dbReference type="EMBL" id="MCU4740383.1"/>
    </source>
</evidence>
<dbReference type="SUPFAM" id="SSF52833">
    <property type="entry name" value="Thioredoxin-like"/>
    <property type="match status" value="1"/>
</dbReference>
<dbReference type="InterPro" id="IPR004480">
    <property type="entry name" value="Monothiol_GRX-rel"/>
</dbReference>
<dbReference type="EMBL" id="JAOPKA010000001">
    <property type="protein sequence ID" value="MCU4740383.1"/>
    <property type="molecule type" value="Genomic_DNA"/>
</dbReference>
<dbReference type="RefSeq" id="WP_338002217.1">
    <property type="nucleotide sequence ID" value="NZ_JAOPKA010000001.1"/>
</dbReference>
<keyword evidence="1" id="KW-0676">Redox-active center</keyword>
<dbReference type="PANTHER" id="PTHR10293:SF16">
    <property type="entry name" value="GLUTAREDOXIN-RELATED PROTEIN 5, MITOCHONDRIAL"/>
    <property type="match status" value="1"/>
</dbReference>
<dbReference type="PANTHER" id="PTHR10293">
    <property type="entry name" value="GLUTAREDOXIN FAMILY MEMBER"/>
    <property type="match status" value="1"/>
</dbReference>
<dbReference type="PROSITE" id="PS51354">
    <property type="entry name" value="GLUTAREDOXIN_2"/>
    <property type="match status" value="1"/>
</dbReference>
<dbReference type="InterPro" id="IPR002109">
    <property type="entry name" value="Glutaredoxin"/>
</dbReference>
<proteinExistence type="predicted"/>
<dbReference type="Pfam" id="PF00462">
    <property type="entry name" value="Glutaredoxin"/>
    <property type="match status" value="1"/>
</dbReference>
<feature type="domain" description="Glutaredoxin" evidence="2">
    <location>
        <begin position="27"/>
        <end position="92"/>
    </location>
</feature>
<dbReference type="InterPro" id="IPR036249">
    <property type="entry name" value="Thioredoxin-like_sf"/>
</dbReference>
<accession>A0AAP2YWZ4</accession>